<evidence type="ECO:0000256" key="6">
    <source>
        <dbReference type="ARBA" id="ARBA00022840"/>
    </source>
</evidence>
<dbReference type="InterPro" id="IPR000719">
    <property type="entry name" value="Prot_kinase_dom"/>
</dbReference>
<dbReference type="Pfam" id="PF00069">
    <property type="entry name" value="Pkinase"/>
    <property type="match status" value="1"/>
</dbReference>
<keyword evidence="6 9" id="KW-0067">ATP-binding</keyword>
<sequence>VIGKGAFGSVSIVYERNTGNKSAYAAKTFRKRSNISVEKHEKAIRAEFNIARRLRHPNILKTIALCSHEQSLACVMDYCRQGDLFTMIELGYLTLDERMCLFKQLLEGISYLHSQGIAHRDIKPDNLLLSDTSVLKVADFGCATVFKTPSMGPGQIRMCPAEICGTDVYLPPEVWHDIKYDPRPLDVWASALVGRELIGLGPRWEIATSSCEEYKWFGTGWLNFKKDHPDGIIDDNQYPFCGTGFEYPDYPKHQLRVLILKMLNPSPSQRITIDAALQDPFVQRIECCSS</sequence>
<keyword evidence="5 12" id="KW-0418">Kinase</keyword>
<organism evidence="12 13">
    <name type="scientific">Aspergillus ellipticus CBS 707.79</name>
    <dbReference type="NCBI Taxonomy" id="1448320"/>
    <lineage>
        <taxon>Eukaryota</taxon>
        <taxon>Fungi</taxon>
        <taxon>Dikarya</taxon>
        <taxon>Ascomycota</taxon>
        <taxon>Pezizomycotina</taxon>
        <taxon>Eurotiomycetes</taxon>
        <taxon>Eurotiomycetidae</taxon>
        <taxon>Eurotiales</taxon>
        <taxon>Aspergillaceae</taxon>
        <taxon>Aspergillus</taxon>
        <taxon>Aspergillus subgen. Circumdati</taxon>
    </lineage>
</organism>
<dbReference type="InterPro" id="IPR011009">
    <property type="entry name" value="Kinase-like_dom_sf"/>
</dbReference>
<dbReference type="STRING" id="1448320.A0A319D1C8"/>
<evidence type="ECO:0000259" key="11">
    <source>
        <dbReference type="PROSITE" id="PS50011"/>
    </source>
</evidence>
<dbReference type="GO" id="GO:0004674">
    <property type="term" value="F:protein serine/threonine kinase activity"/>
    <property type="evidence" value="ECO:0007669"/>
    <property type="project" value="UniProtKB-KW"/>
</dbReference>
<feature type="binding site" evidence="9">
    <location>
        <position position="27"/>
    </location>
    <ligand>
        <name>ATP</name>
        <dbReference type="ChEBI" id="CHEBI:30616"/>
    </ligand>
</feature>
<dbReference type="InterPro" id="IPR017441">
    <property type="entry name" value="Protein_kinase_ATP_BS"/>
</dbReference>
<dbReference type="GO" id="GO:0007165">
    <property type="term" value="P:signal transduction"/>
    <property type="evidence" value="ECO:0007669"/>
    <property type="project" value="TreeGrafter"/>
</dbReference>
<evidence type="ECO:0000256" key="10">
    <source>
        <dbReference type="RuleBase" id="RU000304"/>
    </source>
</evidence>
<dbReference type="Gene3D" id="1.10.510.10">
    <property type="entry name" value="Transferase(Phosphotransferase) domain 1"/>
    <property type="match status" value="1"/>
</dbReference>
<dbReference type="SUPFAM" id="SSF56112">
    <property type="entry name" value="Protein kinase-like (PK-like)"/>
    <property type="match status" value="1"/>
</dbReference>
<dbReference type="PANTHER" id="PTHR43895">
    <property type="entry name" value="CALCIUM/CALMODULIN-DEPENDENT PROTEIN KINASE KINASE-RELATED"/>
    <property type="match status" value="1"/>
</dbReference>
<dbReference type="SMART" id="SM00220">
    <property type="entry name" value="S_TKc"/>
    <property type="match status" value="1"/>
</dbReference>
<dbReference type="EMBL" id="KZ826105">
    <property type="protein sequence ID" value="PYH88327.1"/>
    <property type="molecule type" value="Genomic_DNA"/>
</dbReference>
<gene>
    <name evidence="12" type="ORF">BO71DRAFT_296390</name>
</gene>
<feature type="non-terminal residue" evidence="12">
    <location>
        <position position="290"/>
    </location>
</feature>
<feature type="domain" description="Protein kinase" evidence="11">
    <location>
        <begin position="1"/>
        <end position="282"/>
    </location>
</feature>
<evidence type="ECO:0000256" key="3">
    <source>
        <dbReference type="ARBA" id="ARBA00022679"/>
    </source>
</evidence>
<comment type="similarity">
    <text evidence="10">Belongs to the protein kinase superfamily.</text>
</comment>
<name>A0A319D1C8_9EURO</name>
<dbReference type="AlphaFoldDB" id="A0A319D1C8"/>
<dbReference type="PROSITE" id="PS00107">
    <property type="entry name" value="PROTEIN_KINASE_ATP"/>
    <property type="match status" value="1"/>
</dbReference>
<dbReference type="GO" id="GO:0005524">
    <property type="term" value="F:ATP binding"/>
    <property type="evidence" value="ECO:0007669"/>
    <property type="project" value="UniProtKB-UniRule"/>
</dbReference>
<keyword evidence="3" id="KW-0808">Transferase</keyword>
<dbReference type="PROSITE" id="PS50011">
    <property type="entry name" value="PROTEIN_KINASE_DOM"/>
    <property type="match status" value="1"/>
</dbReference>
<evidence type="ECO:0000256" key="8">
    <source>
        <dbReference type="ARBA" id="ARBA00048679"/>
    </source>
</evidence>
<accession>A0A319D1C8</accession>
<evidence type="ECO:0000313" key="12">
    <source>
        <dbReference type="EMBL" id="PYH88327.1"/>
    </source>
</evidence>
<dbReference type="PROSITE" id="PS00108">
    <property type="entry name" value="PROTEIN_KINASE_ST"/>
    <property type="match status" value="1"/>
</dbReference>
<keyword evidence="13" id="KW-1185">Reference proteome</keyword>
<keyword evidence="2 10" id="KW-0723">Serine/threonine-protein kinase</keyword>
<dbReference type="OrthoDB" id="4062651at2759"/>
<comment type="catalytic activity">
    <reaction evidence="8">
        <text>L-seryl-[protein] + ATP = O-phospho-L-seryl-[protein] + ADP + H(+)</text>
        <dbReference type="Rhea" id="RHEA:17989"/>
        <dbReference type="Rhea" id="RHEA-COMP:9863"/>
        <dbReference type="Rhea" id="RHEA-COMP:11604"/>
        <dbReference type="ChEBI" id="CHEBI:15378"/>
        <dbReference type="ChEBI" id="CHEBI:29999"/>
        <dbReference type="ChEBI" id="CHEBI:30616"/>
        <dbReference type="ChEBI" id="CHEBI:83421"/>
        <dbReference type="ChEBI" id="CHEBI:456216"/>
        <dbReference type="EC" id="2.7.11.1"/>
    </reaction>
</comment>
<keyword evidence="4 9" id="KW-0547">Nucleotide-binding</keyword>
<evidence type="ECO:0000256" key="2">
    <source>
        <dbReference type="ARBA" id="ARBA00022527"/>
    </source>
</evidence>
<evidence type="ECO:0000256" key="1">
    <source>
        <dbReference type="ARBA" id="ARBA00012513"/>
    </source>
</evidence>
<evidence type="ECO:0000313" key="13">
    <source>
        <dbReference type="Proteomes" id="UP000247810"/>
    </source>
</evidence>
<dbReference type="InterPro" id="IPR008271">
    <property type="entry name" value="Ser/Thr_kinase_AS"/>
</dbReference>
<protein>
    <recommendedName>
        <fullName evidence="1">non-specific serine/threonine protein kinase</fullName>
        <ecNumber evidence="1">2.7.11.1</ecNumber>
    </recommendedName>
</protein>
<dbReference type="PANTHER" id="PTHR43895:SF32">
    <property type="entry name" value="SERINE_THREONINE-PROTEIN KINASE CHK1"/>
    <property type="match status" value="1"/>
</dbReference>
<dbReference type="VEuPathDB" id="FungiDB:BO71DRAFT_296390"/>
<comment type="catalytic activity">
    <reaction evidence="7">
        <text>L-threonyl-[protein] + ATP = O-phospho-L-threonyl-[protein] + ADP + H(+)</text>
        <dbReference type="Rhea" id="RHEA:46608"/>
        <dbReference type="Rhea" id="RHEA-COMP:11060"/>
        <dbReference type="Rhea" id="RHEA-COMP:11605"/>
        <dbReference type="ChEBI" id="CHEBI:15378"/>
        <dbReference type="ChEBI" id="CHEBI:30013"/>
        <dbReference type="ChEBI" id="CHEBI:30616"/>
        <dbReference type="ChEBI" id="CHEBI:61977"/>
        <dbReference type="ChEBI" id="CHEBI:456216"/>
        <dbReference type="EC" id="2.7.11.1"/>
    </reaction>
</comment>
<evidence type="ECO:0000256" key="9">
    <source>
        <dbReference type="PROSITE-ProRule" id="PRU10141"/>
    </source>
</evidence>
<reference evidence="12 13" key="1">
    <citation type="submission" date="2018-02" db="EMBL/GenBank/DDBJ databases">
        <title>The genomes of Aspergillus section Nigri reveals drivers in fungal speciation.</title>
        <authorList>
            <consortium name="DOE Joint Genome Institute"/>
            <person name="Vesth T.C."/>
            <person name="Nybo J."/>
            <person name="Theobald S."/>
            <person name="Brandl J."/>
            <person name="Frisvad J.C."/>
            <person name="Nielsen K.F."/>
            <person name="Lyhne E.K."/>
            <person name="Kogle M.E."/>
            <person name="Kuo A."/>
            <person name="Riley R."/>
            <person name="Clum A."/>
            <person name="Nolan M."/>
            <person name="Lipzen A."/>
            <person name="Salamov A."/>
            <person name="Henrissat B."/>
            <person name="Wiebenga A."/>
            <person name="De vries R.P."/>
            <person name="Grigoriev I.V."/>
            <person name="Mortensen U.H."/>
            <person name="Andersen M.R."/>
            <person name="Baker S.E."/>
        </authorList>
    </citation>
    <scope>NUCLEOTIDE SEQUENCE [LARGE SCALE GENOMIC DNA]</scope>
    <source>
        <strain evidence="12 13">CBS 707.79</strain>
    </source>
</reference>
<dbReference type="EC" id="2.7.11.1" evidence="1"/>
<evidence type="ECO:0000256" key="5">
    <source>
        <dbReference type="ARBA" id="ARBA00022777"/>
    </source>
</evidence>
<proteinExistence type="inferred from homology"/>
<dbReference type="Proteomes" id="UP000247810">
    <property type="component" value="Unassembled WGS sequence"/>
</dbReference>
<feature type="non-terminal residue" evidence="12">
    <location>
        <position position="1"/>
    </location>
</feature>
<evidence type="ECO:0000256" key="7">
    <source>
        <dbReference type="ARBA" id="ARBA00047899"/>
    </source>
</evidence>
<evidence type="ECO:0000256" key="4">
    <source>
        <dbReference type="ARBA" id="ARBA00022741"/>
    </source>
</evidence>